<keyword evidence="3" id="KW-0255">Endonuclease</keyword>
<protein>
    <recommendedName>
        <fullName evidence="2">UPF0102 protein SAMN04489834_1641</fullName>
    </recommendedName>
</protein>
<name>A0A1H1SXC6_9MICO</name>
<accession>A0A1H1SXC6</accession>
<dbReference type="AlphaFoldDB" id="A0A1H1SXC6"/>
<comment type="similarity">
    <text evidence="1 2">Belongs to the UPF0102 family.</text>
</comment>
<evidence type="ECO:0000313" key="4">
    <source>
        <dbReference type="Proteomes" id="UP000181956"/>
    </source>
</evidence>
<dbReference type="NCBIfam" id="NF009154">
    <property type="entry name" value="PRK12497.3-3"/>
    <property type="match status" value="1"/>
</dbReference>
<dbReference type="CDD" id="cd20736">
    <property type="entry name" value="PoNe_Nuclease"/>
    <property type="match status" value="1"/>
</dbReference>
<dbReference type="PANTHER" id="PTHR34039">
    <property type="entry name" value="UPF0102 PROTEIN YRAN"/>
    <property type="match status" value="1"/>
</dbReference>
<reference evidence="4" key="1">
    <citation type="submission" date="2016-10" db="EMBL/GenBank/DDBJ databases">
        <authorList>
            <person name="Varghese N."/>
            <person name="Submissions S."/>
        </authorList>
    </citation>
    <scope>NUCLEOTIDE SEQUENCE [LARGE SCALE GENOMIC DNA]</scope>
    <source>
        <strain evidence="4">DSM 21772</strain>
    </source>
</reference>
<dbReference type="InterPro" id="IPR011856">
    <property type="entry name" value="tRNA_endonuc-like_dom_sf"/>
</dbReference>
<dbReference type="GO" id="GO:0003676">
    <property type="term" value="F:nucleic acid binding"/>
    <property type="evidence" value="ECO:0007669"/>
    <property type="project" value="InterPro"/>
</dbReference>
<dbReference type="Pfam" id="PF02021">
    <property type="entry name" value="UPF0102"/>
    <property type="match status" value="1"/>
</dbReference>
<dbReference type="EMBL" id="LT629742">
    <property type="protein sequence ID" value="SDS52473.1"/>
    <property type="molecule type" value="Genomic_DNA"/>
</dbReference>
<gene>
    <name evidence="3" type="ORF">SAMN04489834_1641</name>
</gene>
<sequence length="138" mass="15519">MAERDVPLGGRGNQRRDNQRLGNQWLGRYGEQQAVRYLESTGYRVLERNWRCRQGEIDVVAEQRGQLVFVEVKTRTSDAFGHPFEAITAAKLRRMHVLARLWCAAHPGITGPVRLDVIGVLAPGGSLPRIEHLEGVHA</sequence>
<keyword evidence="3" id="KW-0540">Nuclease</keyword>
<dbReference type="InterPro" id="IPR011335">
    <property type="entry name" value="Restrct_endonuc-II-like"/>
</dbReference>
<dbReference type="PANTHER" id="PTHR34039:SF1">
    <property type="entry name" value="UPF0102 PROTEIN YRAN"/>
    <property type="match status" value="1"/>
</dbReference>
<evidence type="ECO:0000256" key="2">
    <source>
        <dbReference type="HAMAP-Rule" id="MF_00048"/>
    </source>
</evidence>
<organism evidence="3 4">
    <name type="scientific">Microterricola viridarii</name>
    <dbReference type="NCBI Taxonomy" id="412690"/>
    <lineage>
        <taxon>Bacteria</taxon>
        <taxon>Bacillati</taxon>
        <taxon>Actinomycetota</taxon>
        <taxon>Actinomycetes</taxon>
        <taxon>Micrococcales</taxon>
        <taxon>Microbacteriaceae</taxon>
        <taxon>Microterricola</taxon>
    </lineage>
</organism>
<dbReference type="Gene3D" id="3.40.1350.10">
    <property type="match status" value="1"/>
</dbReference>
<dbReference type="NCBIfam" id="NF009150">
    <property type="entry name" value="PRK12497.1-3"/>
    <property type="match status" value="1"/>
</dbReference>
<proteinExistence type="inferred from homology"/>
<evidence type="ECO:0000313" key="3">
    <source>
        <dbReference type="EMBL" id="SDS52473.1"/>
    </source>
</evidence>
<keyword evidence="4" id="KW-1185">Reference proteome</keyword>
<dbReference type="RefSeq" id="WP_083363591.1">
    <property type="nucleotide sequence ID" value="NZ_LT629742.1"/>
</dbReference>
<dbReference type="SUPFAM" id="SSF52980">
    <property type="entry name" value="Restriction endonuclease-like"/>
    <property type="match status" value="1"/>
</dbReference>
<keyword evidence="3" id="KW-0378">Hydrolase</keyword>
<evidence type="ECO:0000256" key="1">
    <source>
        <dbReference type="ARBA" id="ARBA00006738"/>
    </source>
</evidence>
<dbReference type="GO" id="GO:0004519">
    <property type="term" value="F:endonuclease activity"/>
    <property type="evidence" value="ECO:0007669"/>
    <property type="project" value="UniProtKB-KW"/>
</dbReference>
<dbReference type="STRING" id="412690.SAMN04489834_1641"/>
<dbReference type="OrthoDB" id="9794876at2"/>
<dbReference type="HAMAP" id="MF_00048">
    <property type="entry name" value="UPF0102"/>
    <property type="match status" value="1"/>
</dbReference>
<dbReference type="Proteomes" id="UP000181956">
    <property type="component" value="Chromosome I"/>
</dbReference>
<dbReference type="InterPro" id="IPR003509">
    <property type="entry name" value="UPF0102_YraN-like"/>
</dbReference>